<evidence type="ECO:0000256" key="4">
    <source>
        <dbReference type="ARBA" id="ARBA00022692"/>
    </source>
</evidence>
<proteinExistence type="inferred from homology"/>
<feature type="transmembrane region" description="Helical" evidence="10">
    <location>
        <begin position="1040"/>
        <end position="1063"/>
    </location>
</feature>
<name>A0AA89BK38_9ASTE</name>
<evidence type="ECO:0000256" key="3">
    <source>
        <dbReference type="ARBA" id="ARBA00022448"/>
    </source>
</evidence>
<dbReference type="FunFam" id="3.40.50.300:FF:000059">
    <property type="entry name" value="ABC transporter G family member 40"/>
    <property type="match status" value="1"/>
</dbReference>
<dbReference type="GO" id="GO:0140359">
    <property type="term" value="F:ABC-type transporter activity"/>
    <property type="evidence" value="ECO:0007669"/>
    <property type="project" value="InterPro"/>
</dbReference>
<keyword evidence="3" id="KW-0813">Transport</keyword>
<dbReference type="AlphaFoldDB" id="A0AA89BK38"/>
<evidence type="ECO:0000256" key="1">
    <source>
        <dbReference type="ARBA" id="ARBA00004141"/>
    </source>
</evidence>
<dbReference type="EMBL" id="JAVXUP010000196">
    <property type="protein sequence ID" value="KAK3034666.1"/>
    <property type="molecule type" value="Genomic_DNA"/>
</dbReference>
<dbReference type="InterPro" id="IPR003439">
    <property type="entry name" value="ABC_transporter-like_ATP-bd"/>
</dbReference>
<dbReference type="PANTHER" id="PTHR19241">
    <property type="entry name" value="ATP-BINDING CASSETTE TRANSPORTER"/>
    <property type="match status" value="1"/>
</dbReference>
<feature type="transmembrane region" description="Helical" evidence="10">
    <location>
        <begin position="566"/>
        <end position="588"/>
    </location>
</feature>
<dbReference type="SMART" id="SM00382">
    <property type="entry name" value="AAA"/>
    <property type="match status" value="2"/>
</dbReference>
<keyword evidence="5" id="KW-0677">Repeat</keyword>
<dbReference type="InterPro" id="IPR013525">
    <property type="entry name" value="ABC2_TM"/>
</dbReference>
<protein>
    <recommendedName>
        <fullName evidence="11">ABC transporter domain-containing protein</fullName>
    </recommendedName>
</protein>
<dbReference type="GO" id="GO:0005886">
    <property type="term" value="C:plasma membrane"/>
    <property type="evidence" value="ECO:0007669"/>
    <property type="project" value="UniProtKB-ARBA"/>
</dbReference>
<sequence>MENLAVRRYEDTKLAEPLFCRVGLELPTVQVRYHNLSVHAESQVVHVRPLPTLWNTLKSIFSAITTIIAYKPQENKIKILQDVHGVIKPSRLTLLLGPPGCGKTTLLLALAGRLDQSLKLYWRIFYTQVTGDISYNGYKFDEFVPQKTSASVSQYDLHISEMTVRESLDFAARCQGIGSRAATISLSEVVGRSIVLLNITNAKPYWQEIAVEGLKRTLQTDYILKVLPSVRVNYKNHLHIPFLIEYFSYKYCSICCLDPWTGYLRRYNSGRSNEKRNIRWTEEKADNSRYFHLPGEIIIGPAKVPFMDEISTGLDTFQIVTCLQQWTHITGSTIVVSLLQPVPETFDLFDDIILMSEGQTLYHGPTSDILEFFEHCSFKCPPRKGVADFLQELVVIAFITMTVFIRTRMNMDAIHANYYTSSSFYSLIRLMCNGIAELSMTVSRLAVFYKRRDFYPAWSYFIPAAILKIPFCIARRLHLDSPYLLCHWLQSRTREVVLSGHSFTDTEFSSFGITDVYMPVQIFPAIPPPFCPTSSLYIIIPLYCFYVPESICFCIFWRLLLASDGFVWWLHNSTTHFACMVGMGLLAFSITLMQQDAFVTFFELLANELKVADNKHSPYSSWLMQHYFADSSGMVLPFEPMAITFEKVKYFVDIPKKMRRQGSEQKWLQLLQDVTGAFRAGVLTALMGVSGAGKTKLLDVLSGRKTGGVIKGDVRIGGHPKVQETYARISGYCEQTDIHSSQITVKESLAYSAWLRLPPQIHQRTKSDFVAEVLQMIELDDIKDALVGFSGVSGISLEQRKRLTIAVELVSNPSIIFMDEPTSGLDARAAAIVMRVVKKIANTRTGVCTIHQPSIDIFEAFDEDIPGVPKIHDNYNPAAWMLQVTGSSAEAQLGLDFAPLYNQSHLYRYNEQDLFNILGSMLIFLLFLGISNGSSVQSVIATERTIVYRERFGGMYSSPVYAFAQAATEIPYVLLQAVIFVIITYPAIDIHLSLDKVFWNLVLQRHSGIAIWDTHIAVNGESVEIKAFLHSYFGYLHDDLGHIALVLISFPLVFASVFAYFIAKLNFQKR</sequence>
<keyword evidence="13" id="KW-1185">Reference proteome</keyword>
<dbReference type="SUPFAM" id="SSF52540">
    <property type="entry name" value="P-loop containing nucleoside triphosphate hydrolases"/>
    <property type="match status" value="2"/>
</dbReference>
<dbReference type="PROSITE" id="PS50893">
    <property type="entry name" value="ABC_TRANSPORTER_2"/>
    <property type="match status" value="1"/>
</dbReference>
<keyword evidence="4 10" id="KW-0812">Transmembrane</keyword>
<accession>A0AA89BK38</accession>
<evidence type="ECO:0000313" key="13">
    <source>
        <dbReference type="Proteomes" id="UP001188597"/>
    </source>
</evidence>
<keyword evidence="9 10" id="KW-0472">Membrane</keyword>
<dbReference type="GO" id="GO:0005524">
    <property type="term" value="F:ATP binding"/>
    <property type="evidence" value="ECO:0007669"/>
    <property type="project" value="UniProtKB-KW"/>
</dbReference>
<dbReference type="Pfam" id="PF01061">
    <property type="entry name" value="ABC2_membrane"/>
    <property type="match status" value="1"/>
</dbReference>
<evidence type="ECO:0000256" key="6">
    <source>
        <dbReference type="ARBA" id="ARBA00022741"/>
    </source>
</evidence>
<dbReference type="GO" id="GO:0016887">
    <property type="term" value="F:ATP hydrolysis activity"/>
    <property type="evidence" value="ECO:0007669"/>
    <property type="project" value="InterPro"/>
</dbReference>
<keyword evidence="7" id="KW-0067">ATP-binding</keyword>
<reference evidence="12" key="1">
    <citation type="submission" date="2022-12" db="EMBL/GenBank/DDBJ databases">
        <title>Draft genome assemblies for two species of Escallonia (Escalloniales).</title>
        <authorList>
            <person name="Chanderbali A."/>
            <person name="Dervinis C."/>
            <person name="Anghel I."/>
            <person name="Soltis D."/>
            <person name="Soltis P."/>
            <person name="Zapata F."/>
        </authorList>
    </citation>
    <scope>NUCLEOTIDE SEQUENCE</scope>
    <source>
        <strain evidence="12">UCBG64.0493</strain>
        <tissue evidence="12">Leaf</tissue>
    </source>
</reference>
<evidence type="ECO:0000256" key="8">
    <source>
        <dbReference type="ARBA" id="ARBA00022989"/>
    </source>
</evidence>
<evidence type="ECO:0000313" key="12">
    <source>
        <dbReference type="EMBL" id="KAK3034666.1"/>
    </source>
</evidence>
<dbReference type="Proteomes" id="UP001188597">
    <property type="component" value="Unassembled WGS sequence"/>
</dbReference>
<comment type="subcellular location">
    <subcellularLocation>
        <location evidence="1">Membrane</location>
        <topology evidence="1">Multi-pass membrane protein</topology>
    </subcellularLocation>
</comment>
<evidence type="ECO:0000256" key="10">
    <source>
        <dbReference type="SAM" id="Phobius"/>
    </source>
</evidence>
<evidence type="ECO:0000256" key="2">
    <source>
        <dbReference type="ARBA" id="ARBA00006012"/>
    </source>
</evidence>
<organism evidence="12 13">
    <name type="scientific">Escallonia herrerae</name>
    <dbReference type="NCBI Taxonomy" id="1293975"/>
    <lineage>
        <taxon>Eukaryota</taxon>
        <taxon>Viridiplantae</taxon>
        <taxon>Streptophyta</taxon>
        <taxon>Embryophyta</taxon>
        <taxon>Tracheophyta</taxon>
        <taxon>Spermatophyta</taxon>
        <taxon>Magnoliopsida</taxon>
        <taxon>eudicotyledons</taxon>
        <taxon>Gunneridae</taxon>
        <taxon>Pentapetalae</taxon>
        <taxon>asterids</taxon>
        <taxon>campanulids</taxon>
        <taxon>Escalloniales</taxon>
        <taxon>Escalloniaceae</taxon>
        <taxon>Escallonia</taxon>
    </lineage>
</organism>
<dbReference type="InterPro" id="IPR027417">
    <property type="entry name" value="P-loop_NTPase"/>
</dbReference>
<evidence type="ECO:0000256" key="9">
    <source>
        <dbReference type="ARBA" id="ARBA00023136"/>
    </source>
</evidence>
<comment type="similarity">
    <text evidence="2">Belongs to the ABC transporter superfamily. ABCG family. PDR (TC 3.A.1.205) subfamily.</text>
</comment>
<evidence type="ECO:0000259" key="11">
    <source>
        <dbReference type="PROSITE" id="PS50893"/>
    </source>
</evidence>
<evidence type="ECO:0000256" key="5">
    <source>
        <dbReference type="ARBA" id="ARBA00022737"/>
    </source>
</evidence>
<feature type="domain" description="ABC transporter" evidence="11">
    <location>
        <begin position="649"/>
        <end position="893"/>
    </location>
</feature>
<dbReference type="Pfam" id="PF00005">
    <property type="entry name" value="ABC_tran"/>
    <property type="match status" value="2"/>
</dbReference>
<feature type="transmembrane region" description="Helical" evidence="10">
    <location>
        <begin position="536"/>
        <end position="560"/>
    </location>
</feature>
<comment type="caution">
    <text evidence="12">The sequence shown here is derived from an EMBL/GenBank/DDBJ whole genome shotgun (WGS) entry which is preliminary data.</text>
</comment>
<dbReference type="Gene3D" id="3.40.50.300">
    <property type="entry name" value="P-loop containing nucleotide triphosphate hydrolases"/>
    <property type="match status" value="3"/>
</dbReference>
<feature type="transmembrane region" description="Helical" evidence="10">
    <location>
        <begin position="914"/>
        <end position="931"/>
    </location>
</feature>
<keyword evidence="6" id="KW-0547">Nucleotide-binding</keyword>
<keyword evidence="8 10" id="KW-1133">Transmembrane helix</keyword>
<evidence type="ECO:0000256" key="7">
    <source>
        <dbReference type="ARBA" id="ARBA00022840"/>
    </source>
</evidence>
<gene>
    <name evidence="12" type="ORF">RJ639_033621</name>
</gene>
<dbReference type="InterPro" id="IPR003593">
    <property type="entry name" value="AAA+_ATPase"/>
</dbReference>